<evidence type="ECO:0000313" key="8">
    <source>
        <dbReference type="Proteomes" id="UP000694843"/>
    </source>
</evidence>
<protein>
    <submittedName>
        <fullName evidence="9">Heterogeneous nuclear ribonucleoprotein U-like protein 1 isoform X1</fullName>
    </submittedName>
</protein>
<dbReference type="PANTHER" id="PTHR12381">
    <property type="entry name" value="HETEROGENEOUS NUCLEAR RIBONUCLEOPROTEIN U FAMILY MEMBER"/>
    <property type="match status" value="1"/>
</dbReference>
<feature type="compositionally biased region" description="Polar residues" evidence="5">
    <location>
        <begin position="924"/>
        <end position="941"/>
    </location>
</feature>
<comment type="subcellular location">
    <subcellularLocation>
        <location evidence="1">Nucleus</location>
    </subcellularLocation>
</comment>
<evidence type="ECO:0000313" key="9">
    <source>
        <dbReference type="RefSeq" id="XP_047739968.1"/>
    </source>
</evidence>
<feature type="compositionally biased region" description="Basic and acidic residues" evidence="5">
    <location>
        <begin position="682"/>
        <end position="695"/>
    </location>
</feature>
<dbReference type="InterPro" id="IPR043136">
    <property type="entry name" value="B30.2/SPRY_sf"/>
</dbReference>
<dbReference type="InterPro" id="IPR027417">
    <property type="entry name" value="P-loop_NTPase"/>
</dbReference>
<dbReference type="CDD" id="cd12884">
    <property type="entry name" value="SPRY_hnRNP"/>
    <property type="match status" value="1"/>
</dbReference>
<dbReference type="GO" id="GO:0003723">
    <property type="term" value="F:RNA binding"/>
    <property type="evidence" value="ECO:0007669"/>
    <property type="project" value="TreeGrafter"/>
</dbReference>
<feature type="compositionally biased region" description="Acidic residues" evidence="5">
    <location>
        <begin position="223"/>
        <end position="232"/>
    </location>
</feature>
<feature type="compositionally biased region" description="Acidic residues" evidence="5">
    <location>
        <begin position="88"/>
        <end position="101"/>
    </location>
</feature>
<evidence type="ECO:0000256" key="2">
    <source>
        <dbReference type="ARBA" id="ARBA00022481"/>
    </source>
</evidence>
<dbReference type="Gene3D" id="3.40.50.300">
    <property type="entry name" value="P-loop containing nucleotide triphosphate hydrolases"/>
    <property type="match status" value="1"/>
</dbReference>
<dbReference type="OMA" id="TGVWQTQ"/>
<feature type="compositionally biased region" description="Basic and acidic residues" evidence="5">
    <location>
        <begin position="37"/>
        <end position="53"/>
    </location>
</feature>
<feature type="compositionally biased region" description="Acidic residues" evidence="5">
    <location>
        <begin position="159"/>
        <end position="169"/>
    </location>
</feature>
<dbReference type="GO" id="GO:0000380">
    <property type="term" value="P:alternative mRNA splicing, via spliceosome"/>
    <property type="evidence" value="ECO:0007669"/>
    <property type="project" value="TreeGrafter"/>
</dbReference>
<evidence type="ECO:0000259" key="6">
    <source>
        <dbReference type="PROSITE" id="PS50188"/>
    </source>
</evidence>
<evidence type="ECO:0000256" key="1">
    <source>
        <dbReference type="ARBA" id="ARBA00004123"/>
    </source>
</evidence>
<dbReference type="PROSITE" id="PS50188">
    <property type="entry name" value="B302_SPRY"/>
    <property type="match status" value="1"/>
</dbReference>
<dbReference type="AlphaFoldDB" id="A0A979FTM9"/>
<feature type="compositionally biased region" description="Acidic residues" evidence="5">
    <location>
        <begin position="190"/>
        <end position="202"/>
    </location>
</feature>
<proteinExistence type="predicted"/>
<dbReference type="InterPro" id="IPR003034">
    <property type="entry name" value="SAP_dom"/>
</dbReference>
<evidence type="ECO:0000259" key="7">
    <source>
        <dbReference type="PROSITE" id="PS50800"/>
    </source>
</evidence>
<feature type="compositionally biased region" description="Basic and acidic residues" evidence="5">
    <location>
        <begin position="713"/>
        <end position="730"/>
    </location>
</feature>
<dbReference type="GeneID" id="108672603"/>
<dbReference type="OrthoDB" id="445357at2759"/>
<dbReference type="PANTHER" id="PTHR12381:SF56">
    <property type="entry name" value="B30.2_SPRY DOMAIN-CONTAINING PROTEIN-RELATED"/>
    <property type="match status" value="1"/>
</dbReference>
<feature type="region of interest" description="Disordered" evidence="5">
    <location>
        <begin position="922"/>
        <end position="947"/>
    </location>
</feature>
<dbReference type="Gene3D" id="1.10.720.30">
    <property type="entry name" value="SAP domain"/>
    <property type="match status" value="1"/>
</dbReference>
<dbReference type="Proteomes" id="UP000694843">
    <property type="component" value="Unplaced"/>
</dbReference>
<keyword evidence="2" id="KW-0488">Methylation</keyword>
<dbReference type="Pfam" id="PF13671">
    <property type="entry name" value="AAA_33"/>
    <property type="match status" value="1"/>
</dbReference>
<feature type="compositionally biased region" description="Basic and acidic residues" evidence="5">
    <location>
        <begin position="170"/>
        <end position="188"/>
    </location>
</feature>
<dbReference type="SMART" id="SM00449">
    <property type="entry name" value="SPRY"/>
    <property type="match status" value="1"/>
</dbReference>
<accession>A0A979FTM9</accession>
<dbReference type="GO" id="GO:0005634">
    <property type="term" value="C:nucleus"/>
    <property type="evidence" value="ECO:0007669"/>
    <property type="project" value="UniProtKB-SubCell"/>
</dbReference>
<dbReference type="SUPFAM" id="SSF68906">
    <property type="entry name" value="SAP domain"/>
    <property type="match status" value="1"/>
</dbReference>
<feature type="compositionally biased region" description="Acidic residues" evidence="5">
    <location>
        <begin position="54"/>
        <end position="80"/>
    </location>
</feature>
<dbReference type="InterPro" id="IPR001870">
    <property type="entry name" value="B30.2/SPRY"/>
</dbReference>
<dbReference type="SMART" id="SM00513">
    <property type="entry name" value="SAP"/>
    <property type="match status" value="1"/>
</dbReference>
<sequence>MADIVDPSKLKVAELRAELTARGLDSKGNKPVLVERLREAIAAEQEEAPKENVDDQEPEPEEEVEDVENEQDYEVEAQETEENKPEEEVSAAPEEVQEENADTNKAEDPSTFETDQEEQVDDTSGDVNASGATEKAKDDFEEAPVEQLDDDELKKEILADEEEQLEESEDKSAVDLIKEDFFNGHTEELQGLEEEEVKEEEPDTKPMETGAQEDGLGLKTEEAEAEGAEDESWDHKRGRKRGASPVKTEEEDTNAAKKSRSDMDVCIISGQEDAFDKSLLVLDMYNSDLSLKIDTTTRLSALPMCDKSFCYMWHGVRGTYGFTEGRVFFEVTIVRDCEVPQLEESEQHPHVIRVGWSVDDSTLTLGEEPNGWGYGGTGKISTDLKFKDYGEPFKAGDIVGAYLDLDSEPMVMSFTVNGKHQGIAYEIPRADLNGQALFPHILTKNTEFKVNFGTEEPAHTPLEGYTIAGLVPLANRIQASQGPSSRSDCEVIMMVGLPAAGKTTWVQNYCRENRHMKFNVLGSNDLIDKMKVQGMKRKRNYAGRWDQLISACTRSLNDLLHLAYNKHRNYIIDQTNVYPSAQKRKMRGFAGFKRRAVVICPSDEDLKQRTLKREKEEGKDVPDSAVLEMKANFKLPEVGEFFDSVEFVELSGDEAQALIETYNKEGQAACPNKANNRSDGGGYRRDYNDRRDADNYRSGSYNSGGGSYNYRGGWDRDRDRRGGYDRRERGGGGWNRNGRDITSRLGTGGGYNRDNRSGSGGYNRDNRGSYNTRGGYRDNRGGRSYQSGGSYKGSDTSYQAGGWSQSSQYGQSYGSYPQQSTTYGGQSYGSTAAAATPSYGQSSYGWNQQPQQYYSQPAAGAQSYYSQGYRSDTSTAASASAWGSSGTAASAWAQPASSWGHAASAPTAASATPSAAAQGAWGTASYSQPAAQQTWSQQSYGSYYGRK</sequence>
<feature type="domain" description="SAP" evidence="7">
    <location>
        <begin position="7"/>
        <end position="41"/>
    </location>
</feature>
<keyword evidence="4" id="KW-0539">Nucleus</keyword>
<dbReference type="Gene3D" id="2.60.120.920">
    <property type="match status" value="1"/>
</dbReference>
<feature type="domain" description="B30.2/SPRY" evidence="6">
    <location>
        <begin position="253"/>
        <end position="457"/>
    </location>
</feature>
<dbReference type="Pfam" id="PF02037">
    <property type="entry name" value="SAP"/>
    <property type="match status" value="1"/>
</dbReference>
<evidence type="ECO:0000256" key="4">
    <source>
        <dbReference type="ARBA" id="ARBA00023242"/>
    </source>
</evidence>
<dbReference type="SUPFAM" id="SSF52540">
    <property type="entry name" value="P-loop containing nucleoside triphosphate hydrolases"/>
    <property type="match status" value="1"/>
</dbReference>
<keyword evidence="3" id="KW-0597">Phosphoprotein</keyword>
<evidence type="ECO:0000256" key="5">
    <source>
        <dbReference type="SAM" id="MobiDB-lite"/>
    </source>
</evidence>
<reference evidence="9" key="1">
    <citation type="submission" date="2025-08" db="UniProtKB">
        <authorList>
            <consortium name="RefSeq"/>
        </authorList>
    </citation>
    <scope>IDENTIFICATION</scope>
    <source>
        <tissue evidence="9">Whole organism</tissue>
    </source>
</reference>
<feature type="compositionally biased region" description="Acidic residues" evidence="5">
    <location>
        <begin position="114"/>
        <end position="124"/>
    </location>
</feature>
<dbReference type="RefSeq" id="XP_047739968.1">
    <property type="nucleotide sequence ID" value="XM_047884012.1"/>
</dbReference>
<feature type="compositionally biased region" description="Low complexity" evidence="5">
    <location>
        <begin position="782"/>
        <end position="820"/>
    </location>
</feature>
<organism evidence="8 9">
    <name type="scientific">Hyalella azteca</name>
    <name type="common">Amphipod</name>
    <dbReference type="NCBI Taxonomy" id="294128"/>
    <lineage>
        <taxon>Eukaryota</taxon>
        <taxon>Metazoa</taxon>
        <taxon>Ecdysozoa</taxon>
        <taxon>Arthropoda</taxon>
        <taxon>Crustacea</taxon>
        <taxon>Multicrustacea</taxon>
        <taxon>Malacostraca</taxon>
        <taxon>Eumalacostraca</taxon>
        <taxon>Peracarida</taxon>
        <taxon>Amphipoda</taxon>
        <taxon>Senticaudata</taxon>
        <taxon>Talitrida</taxon>
        <taxon>Talitroidea</taxon>
        <taxon>Hyalellidae</taxon>
        <taxon>Hyalella</taxon>
    </lineage>
</organism>
<dbReference type="SUPFAM" id="SSF49899">
    <property type="entry name" value="Concanavalin A-like lectins/glucanases"/>
    <property type="match status" value="1"/>
</dbReference>
<dbReference type="InterPro" id="IPR036361">
    <property type="entry name" value="SAP_dom_sf"/>
</dbReference>
<dbReference type="FunFam" id="3.40.50.300:FF:000355">
    <property type="entry name" value="Heterogeneous nuclear ribonucleoprotein U-like 1, isoform CRA_a"/>
    <property type="match status" value="1"/>
</dbReference>
<feature type="compositionally biased region" description="Acidic residues" evidence="5">
    <location>
        <begin position="139"/>
        <end position="151"/>
    </location>
</feature>
<dbReference type="InterPro" id="IPR003877">
    <property type="entry name" value="SPRY_dom"/>
</dbReference>
<evidence type="ECO:0000256" key="3">
    <source>
        <dbReference type="ARBA" id="ARBA00022553"/>
    </source>
</evidence>
<dbReference type="InterPro" id="IPR035778">
    <property type="entry name" value="SPRY_hnRNP_U"/>
</dbReference>
<feature type="region of interest" description="Disordered" evidence="5">
    <location>
        <begin position="37"/>
        <end position="259"/>
    </location>
</feature>
<feature type="region of interest" description="Disordered" evidence="5">
    <location>
        <begin position="667"/>
        <end position="820"/>
    </location>
</feature>
<gene>
    <name evidence="9" type="primary">LOC108672603</name>
</gene>
<dbReference type="PROSITE" id="PS50800">
    <property type="entry name" value="SAP"/>
    <property type="match status" value="1"/>
</dbReference>
<keyword evidence="8" id="KW-1185">Reference proteome</keyword>
<name>A0A979FTM9_HYAAZ</name>
<dbReference type="InterPro" id="IPR013320">
    <property type="entry name" value="ConA-like_dom_sf"/>
</dbReference>
<dbReference type="Pfam" id="PF00622">
    <property type="entry name" value="SPRY"/>
    <property type="match status" value="1"/>
</dbReference>